<dbReference type="AlphaFoldDB" id="A0A255XQI5"/>
<dbReference type="RefSeq" id="WP_094408371.1">
    <property type="nucleotide sequence ID" value="NZ_BMJZ01000004.1"/>
</dbReference>
<proteinExistence type="predicted"/>
<gene>
    <name evidence="3" type="ORF">CHR90_07435</name>
</gene>
<dbReference type="Pfam" id="PF01814">
    <property type="entry name" value="Hemerythrin"/>
    <property type="match status" value="1"/>
</dbReference>
<comment type="caution">
    <text evidence="3">The sequence shown here is derived from an EMBL/GenBank/DDBJ whole genome shotgun (WGS) entry which is preliminary data.</text>
</comment>
<evidence type="ECO:0000256" key="1">
    <source>
        <dbReference type="SAM" id="MobiDB-lite"/>
    </source>
</evidence>
<evidence type="ECO:0000313" key="4">
    <source>
        <dbReference type="Proteomes" id="UP000216361"/>
    </source>
</evidence>
<accession>A0A255XQI5</accession>
<keyword evidence="4" id="KW-1185">Reference proteome</keyword>
<feature type="compositionally biased region" description="Pro residues" evidence="1">
    <location>
        <begin position="10"/>
        <end position="22"/>
    </location>
</feature>
<dbReference type="EMBL" id="NOXS01000031">
    <property type="protein sequence ID" value="OYQ19267.1"/>
    <property type="molecule type" value="Genomic_DNA"/>
</dbReference>
<protein>
    <recommendedName>
        <fullName evidence="2">Hemerythrin-like domain-containing protein</fullName>
    </recommendedName>
</protein>
<dbReference type="InterPro" id="IPR012312">
    <property type="entry name" value="Hemerythrin-like"/>
</dbReference>
<reference evidence="3 4" key="1">
    <citation type="submission" date="2017-07" db="EMBL/GenBank/DDBJ databases">
        <title>Elstera cyanobacteriorum sp. nov., a novel bacterium isolated from cyanobacterial aggregates in a eutrophic lake.</title>
        <authorList>
            <person name="Cai H."/>
        </authorList>
    </citation>
    <scope>NUCLEOTIDE SEQUENCE [LARGE SCALE GENOMIC DNA]</scope>
    <source>
        <strain evidence="3 4">TH019</strain>
    </source>
</reference>
<dbReference type="OrthoDB" id="7619676at2"/>
<name>A0A255XQI5_9PROT</name>
<dbReference type="Proteomes" id="UP000216361">
    <property type="component" value="Unassembled WGS sequence"/>
</dbReference>
<evidence type="ECO:0000313" key="3">
    <source>
        <dbReference type="EMBL" id="OYQ19267.1"/>
    </source>
</evidence>
<sequence length="188" mass="20330">MAAARLRTGDPPPAVRPLDPPLPDDFGDPIAVIANAHARQRALGGRLKQAAGVGEIGRADADPLIACLGYELPQHHDDLDCDLFPLLRRRILPEDALVPVLARLAEDHRRTERQAQAIVDLLAADPASDPIRLTDPARDLFLAQAALTKRLVSLESGIVLAIARVRLTRADLKALACSFRARRGMEAS</sequence>
<dbReference type="Gene3D" id="1.20.120.520">
    <property type="entry name" value="nmb1532 protein domain like"/>
    <property type="match status" value="1"/>
</dbReference>
<evidence type="ECO:0000259" key="2">
    <source>
        <dbReference type="Pfam" id="PF01814"/>
    </source>
</evidence>
<feature type="region of interest" description="Disordered" evidence="1">
    <location>
        <begin position="1"/>
        <end position="22"/>
    </location>
</feature>
<organism evidence="3 4">
    <name type="scientific">Elstera cyanobacteriorum</name>
    <dbReference type="NCBI Taxonomy" id="2022747"/>
    <lineage>
        <taxon>Bacteria</taxon>
        <taxon>Pseudomonadati</taxon>
        <taxon>Pseudomonadota</taxon>
        <taxon>Alphaproteobacteria</taxon>
        <taxon>Rhodospirillales</taxon>
        <taxon>Rhodospirillaceae</taxon>
        <taxon>Elstera</taxon>
    </lineage>
</organism>
<feature type="domain" description="Hemerythrin-like" evidence="2">
    <location>
        <begin position="29"/>
        <end position="129"/>
    </location>
</feature>